<sequence>MNDYSEQIGSQNPSIWELLHELWNKIAHIHPVGDDLDTASSQHIQLVISLAKFTRNLIAEVPSNQKNAFLIEPQLRQLIYLHTSWSMDNNENTFAVTRMLVQTLSNLVSGNQELLHQFWAVHIRVPEEQSILVRLLRSPDLRSIISVLVLLMNCIHNSYERGLALVTTGTGIRVCISILDRLDGLSDLPESGDEGKVFELGYMCALFSKLFQLGFFPETYDRTSVQDEVVSPPQTTLLKLLDSFLQPALYQDGGDHLLNLAGFLAPVFIIQAEHVQRAIQQVIGVPPPDPIVATDVRGNGGTAPQASGGTLDIQLPGVCVALVLLSNSLSSILLAERENESGVNTGPNLVSLSLPHHDTISGSWSSTGTGFVEALLETLRQLDIFLPRINFGKARSPNVHSPNGDNKVPGQSTDVTGFAYLKRDLVRLLGILCHDSKAIQDRVRLCGGIQVVLNLCVIDERNPYLREHALFTLRNLLHNNPENQVVVDGFRADEHV</sequence>
<evidence type="ECO:0000256" key="2">
    <source>
        <dbReference type="ARBA" id="ARBA00022618"/>
    </source>
</evidence>
<dbReference type="Pfam" id="PF09759">
    <property type="entry name" value="Atx10homo_assoc"/>
    <property type="match status" value="1"/>
</dbReference>
<protein>
    <recommendedName>
        <fullName evidence="5">Ataxin-10 homolog</fullName>
    </recommendedName>
    <alternativeName>
        <fullName evidence="6">Copper transport protein 86</fullName>
    </alternativeName>
</protein>
<dbReference type="EMBL" id="WTXG01000004">
    <property type="protein sequence ID" value="KAI0305904.1"/>
    <property type="molecule type" value="Genomic_DNA"/>
</dbReference>
<accession>A0AAD4M9S2</accession>
<name>A0AAD4M9S2_9AGAM</name>
<gene>
    <name evidence="8" type="ORF">B0F90DRAFT_1624200</name>
</gene>
<dbReference type="AlphaFoldDB" id="A0AAD4M9S2"/>
<evidence type="ECO:0000256" key="3">
    <source>
        <dbReference type="ARBA" id="ARBA00023306"/>
    </source>
</evidence>
<organism evidence="8 9">
    <name type="scientific">Multifurca ochricompacta</name>
    <dbReference type="NCBI Taxonomy" id="376703"/>
    <lineage>
        <taxon>Eukaryota</taxon>
        <taxon>Fungi</taxon>
        <taxon>Dikarya</taxon>
        <taxon>Basidiomycota</taxon>
        <taxon>Agaricomycotina</taxon>
        <taxon>Agaricomycetes</taxon>
        <taxon>Russulales</taxon>
        <taxon>Russulaceae</taxon>
        <taxon>Multifurca</taxon>
    </lineage>
</organism>
<dbReference type="Proteomes" id="UP001203297">
    <property type="component" value="Unassembled WGS sequence"/>
</dbReference>
<dbReference type="InterPro" id="IPR019156">
    <property type="entry name" value="Ataxin-10_domain"/>
</dbReference>
<evidence type="ECO:0000259" key="7">
    <source>
        <dbReference type="Pfam" id="PF09759"/>
    </source>
</evidence>
<evidence type="ECO:0000256" key="4">
    <source>
        <dbReference type="ARBA" id="ARBA00044746"/>
    </source>
</evidence>
<reference evidence="8" key="1">
    <citation type="journal article" date="2022" name="New Phytol.">
        <title>Evolutionary transition to the ectomycorrhizal habit in the genomes of a hyperdiverse lineage of mushroom-forming fungi.</title>
        <authorList>
            <person name="Looney B."/>
            <person name="Miyauchi S."/>
            <person name="Morin E."/>
            <person name="Drula E."/>
            <person name="Courty P.E."/>
            <person name="Kohler A."/>
            <person name="Kuo A."/>
            <person name="LaButti K."/>
            <person name="Pangilinan J."/>
            <person name="Lipzen A."/>
            <person name="Riley R."/>
            <person name="Andreopoulos W."/>
            <person name="He G."/>
            <person name="Johnson J."/>
            <person name="Nolan M."/>
            <person name="Tritt A."/>
            <person name="Barry K.W."/>
            <person name="Grigoriev I.V."/>
            <person name="Nagy L.G."/>
            <person name="Hibbett D."/>
            <person name="Henrissat B."/>
            <person name="Matheny P.B."/>
            <person name="Labbe J."/>
            <person name="Martin F.M."/>
        </authorList>
    </citation>
    <scope>NUCLEOTIDE SEQUENCE</scope>
    <source>
        <strain evidence="8">BPL690</strain>
    </source>
</reference>
<dbReference type="InterPro" id="IPR016024">
    <property type="entry name" value="ARM-type_fold"/>
</dbReference>
<evidence type="ECO:0000313" key="8">
    <source>
        <dbReference type="EMBL" id="KAI0305904.1"/>
    </source>
</evidence>
<comment type="function">
    <text evidence="4">May play a role in the regulation of cytokinesis.</text>
</comment>
<keyword evidence="9" id="KW-1185">Reference proteome</keyword>
<proteinExistence type="inferred from homology"/>
<evidence type="ECO:0000256" key="6">
    <source>
        <dbReference type="ARBA" id="ARBA00044805"/>
    </source>
</evidence>
<comment type="similarity">
    <text evidence="1">Belongs to the ataxin-10 family.</text>
</comment>
<dbReference type="GO" id="GO:0005829">
    <property type="term" value="C:cytosol"/>
    <property type="evidence" value="ECO:0007669"/>
    <property type="project" value="TreeGrafter"/>
</dbReference>
<dbReference type="InterPro" id="IPR011989">
    <property type="entry name" value="ARM-like"/>
</dbReference>
<evidence type="ECO:0000256" key="5">
    <source>
        <dbReference type="ARBA" id="ARBA00044801"/>
    </source>
</evidence>
<dbReference type="PANTHER" id="PTHR13255">
    <property type="entry name" value="ATAXIN-10"/>
    <property type="match status" value="1"/>
</dbReference>
<evidence type="ECO:0000256" key="1">
    <source>
        <dbReference type="ARBA" id="ARBA00008384"/>
    </source>
</evidence>
<dbReference type="Gene3D" id="1.25.10.10">
    <property type="entry name" value="Leucine-rich Repeat Variant"/>
    <property type="match status" value="1"/>
</dbReference>
<keyword evidence="3" id="KW-0131">Cell cycle</keyword>
<dbReference type="GO" id="GO:0051301">
    <property type="term" value="P:cell division"/>
    <property type="evidence" value="ECO:0007669"/>
    <property type="project" value="UniProtKB-KW"/>
</dbReference>
<dbReference type="PANTHER" id="PTHR13255:SF0">
    <property type="entry name" value="ATAXIN-10"/>
    <property type="match status" value="1"/>
</dbReference>
<evidence type="ECO:0000313" key="9">
    <source>
        <dbReference type="Proteomes" id="UP001203297"/>
    </source>
</evidence>
<dbReference type="SUPFAM" id="SSF48371">
    <property type="entry name" value="ARM repeat"/>
    <property type="match status" value="1"/>
</dbReference>
<comment type="caution">
    <text evidence="8">The sequence shown here is derived from an EMBL/GenBank/DDBJ whole genome shotgun (WGS) entry which is preliminary data.</text>
</comment>
<keyword evidence="2" id="KW-0132">Cell division</keyword>
<dbReference type="InterPro" id="IPR051374">
    <property type="entry name" value="Ataxin-10/CTR86_families"/>
</dbReference>
<feature type="domain" description="Ataxin-10" evidence="7">
    <location>
        <begin position="421"/>
        <end position="493"/>
    </location>
</feature>